<dbReference type="AlphaFoldDB" id="A0A6J0M3L2"/>
<keyword evidence="2" id="KW-1185">Reference proteome</keyword>
<dbReference type="KEGG" id="rsz:108837712"/>
<protein>
    <submittedName>
        <fullName evidence="3">Peroxisomal and mitochondrial division factor 1</fullName>
    </submittedName>
</protein>
<dbReference type="SUPFAM" id="SSF111479">
    <property type="entry name" value="Fzo-like conserved region"/>
    <property type="match status" value="1"/>
</dbReference>
<evidence type="ECO:0000256" key="1">
    <source>
        <dbReference type="SAM" id="MobiDB-lite"/>
    </source>
</evidence>
<accession>A0A6J0M3L2</accession>
<reference evidence="3" key="2">
    <citation type="submission" date="2025-08" db="UniProtKB">
        <authorList>
            <consortium name="RefSeq"/>
        </authorList>
    </citation>
    <scope>IDENTIFICATION</scope>
    <source>
        <tissue evidence="3">Leaf</tissue>
    </source>
</reference>
<evidence type="ECO:0000313" key="2">
    <source>
        <dbReference type="Proteomes" id="UP000504610"/>
    </source>
</evidence>
<sequence length="131" mass="15212">MDDRAEKAMVNDETEKEKKKNRELTRENGELKEKAARLSGEIEEMKGVEAEMKQSFEEMETDIKQLEEEKKGLETVSARAVELESEVEKIQEDLVNALRDGDERELELEELKRELMEKGESFERCEKEAGS</sequence>
<gene>
    <name evidence="3" type="primary">LOC108837712</name>
</gene>
<dbReference type="Proteomes" id="UP000504610">
    <property type="component" value="Chromosome 6"/>
</dbReference>
<proteinExistence type="predicted"/>
<evidence type="ECO:0000313" key="3">
    <source>
        <dbReference type="RefSeq" id="XP_018466236.2"/>
    </source>
</evidence>
<dbReference type="RefSeq" id="XP_018466236.2">
    <property type="nucleotide sequence ID" value="XM_018610734.2"/>
</dbReference>
<organism evidence="2 3">
    <name type="scientific">Raphanus sativus</name>
    <name type="common">Radish</name>
    <name type="synonym">Raphanus raphanistrum var. sativus</name>
    <dbReference type="NCBI Taxonomy" id="3726"/>
    <lineage>
        <taxon>Eukaryota</taxon>
        <taxon>Viridiplantae</taxon>
        <taxon>Streptophyta</taxon>
        <taxon>Embryophyta</taxon>
        <taxon>Tracheophyta</taxon>
        <taxon>Spermatophyta</taxon>
        <taxon>Magnoliopsida</taxon>
        <taxon>eudicotyledons</taxon>
        <taxon>Gunneridae</taxon>
        <taxon>Pentapetalae</taxon>
        <taxon>rosids</taxon>
        <taxon>malvids</taxon>
        <taxon>Brassicales</taxon>
        <taxon>Brassicaceae</taxon>
        <taxon>Brassiceae</taxon>
        <taxon>Raphanus</taxon>
    </lineage>
</organism>
<reference evidence="2" key="1">
    <citation type="journal article" date="2019" name="Database">
        <title>The radish genome database (RadishGD): an integrated information resource for radish genomics.</title>
        <authorList>
            <person name="Yu H.J."/>
            <person name="Baek S."/>
            <person name="Lee Y.J."/>
            <person name="Cho A."/>
            <person name="Mun J.H."/>
        </authorList>
    </citation>
    <scope>NUCLEOTIDE SEQUENCE [LARGE SCALE GENOMIC DNA]</scope>
    <source>
        <strain evidence="2">cv. WK10039</strain>
    </source>
</reference>
<dbReference type="GeneID" id="108837712"/>
<feature type="region of interest" description="Disordered" evidence="1">
    <location>
        <begin position="1"/>
        <end position="34"/>
    </location>
</feature>
<name>A0A6J0M3L2_RAPSA</name>